<dbReference type="EnsemblMetazoa" id="CPIJ006644-RA">
    <property type="protein sequence ID" value="CPIJ006644-PA"/>
    <property type="gene ID" value="CPIJ006644"/>
</dbReference>
<dbReference type="AlphaFoldDB" id="B0WIF8"/>
<keyword evidence="3" id="KW-1185">Reference proteome</keyword>
<accession>B0WIF8</accession>
<evidence type="ECO:0000313" key="2">
    <source>
        <dbReference type="EnsemblMetazoa" id="CPIJ006644-PA"/>
    </source>
</evidence>
<dbReference type="EMBL" id="DS231948">
    <property type="protein sequence ID" value="EDS28464.1"/>
    <property type="molecule type" value="Genomic_DNA"/>
</dbReference>
<dbReference type="InParanoid" id="B0WIF8"/>
<dbReference type="VEuPathDB" id="VectorBase:CPIJ006644"/>
<proteinExistence type="predicted"/>
<gene>
    <name evidence="2" type="primary">6038766</name>
    <name evidence="1" type="ORF">CpipJ_CPIJ006644</name>
</gene>
<reference evidence="1" key="1">
    <citation type="submission" date="2007-03" db="EMBL/GenBank/DDBJ databases">
        <title>Annotation of Culex pipiens quinquefasciatus.</title>
        <authorList>
            <consortium name="The Broad Institute Genome Sequencing Platform"/>
            <person name="Atkinson P.W."/>
            <person name="Hemingway J."/>
            <person name="Christensen B.M."/>
            <person name="Higgs S."/>
            <person name="Kodira C."/>
            <person name="Hannick L."/>
            <person name="Megy K."/>
            <person name="O'Leary S."/>
            <person name="Pearson M."/>
            <person name="Haas B.J."/>
            <person name="Mauceli E."/>
            <person name="Wortman J.R."/>
            <person name="Lee N.H."/>
            <person name="Guigo R."/>
            <person name="Stanke M."/>
            <person name="Alvarado L."/>
            <person name="Amedeo P."/>
            <person name="Antoine C.H."/>
            <person name="Arensburger P."/>
            <person name="Bidwell S.L."/>
            <person name="Crawford M."/>
            <person name="Camaro F."/>
            <person name="Devon K."/>
            <person name="Engels R."/>
            <person name="Hammond M."/>
            <person name="Howarth C."/>
            <person name="Koehrsen M."/>
            <person name="Lawson D."/>
            <person name="Montgomery P."/>
            <person name="Nene V."/>
            <person name="Nusbaum C."/>
            <person name="Puiu D."/>
            <person name="Romero-Severson J."/>
            <person name="Severson D.W."/>
            <person name="Shumway M."/>
            <person name="Sisk P."/>
            <person name="Stolte C."/>
            <person name="Zeng Q."/>
            <person name="Eisenstadt E."/>
            <person name="Fraser-Liggett C."/>
            <person name="Strausberg R."/>
            <person name="Galagan J."/>
            <person name="Birren B."/>
            <person name="Collins F.H."/>
        </authorList>
    </citation>
    <scope>NUCLEOTIDE SEQUENCE [LARGE SCALE GENOMIC DNA]</scope>
    <source>
        <strain evidence="1">JHB</strain>
    </source>
</reference>
<sequence>MEYAEVLKSMLASVYWNRFAVFVFVTVIVESVPGEIDLAWIKYASIVHSLGIVNSYLWQDYLLDVNRHVFRVSFQDYITHVMIKDDNELIFRPILRS</sequence>
<organism>
    <name type="scientific">Culex quinquefasciatus</name>
    <name type="common">Southern house mosquito</name>
    <name type="synonym">Culex pungens</name>
    <dbReference type="NCBI Taxonomy" id="7176"/>
    <lineage>
        <taxon>Eukaryota</taxon>
        <taxon>Metazoa</taxon>
        <taxon>Ecdysozoa</taxon>
        <taxon>Arthropoda</taxon>
        <taxon>Hexapoda</taxon>
        <taxon>Insecta</taxon>
        <taxon>Pterygota</taxon>
        <taxon>Neoptera</taxon>
        <taxon>Endopterygota</taxon>
        <taxon>Diptera</taxon>
        <taxon>Nematocera</taxon>
        <taxon>Culicoidea</taxon>
        <taxon>Culicidae</taxon>
        <taxon>Culicinae</taxon>
        <taxon>Culicini</taxon>
        <taxon>Culex</taxon>
        <taxon>Culex</taxon>
    </lineage>
</organism>
<reference evidence="2" key="2">
    <citation type="submission" date="2021-02" db="UniProtKB">
        <authorList>
            <consortium name="EnsemblMetazoa"/>
        </authorList>
    </citation>
    <scope>IDENTIFICATION</scope>
    <source>
        <strain evidence="2">JHB</strain>
    </source>
</reference>
<evidence type="ECO:0000313" key="1">
    <source>
        <dbReference type="EMBL" id="EDS28464.1"/>
    </source>
</evidence>
<evidence type="ECO:0000313" key="3">
    <source>
        <dbReference type="Proteomes" id="UP000002320"/>
    </source>
</evidence>
<name>B0WIF8_CULQU</name>
<dbReference type="HOGENOM" id="CLU_2348711_0_0_1"/>
<dbReference type="Proteomes" id="UP000002320">
    <property type="component" value="Unassembled WGS sequence"/>
</dbReference>
<protein>
    <submittedName>
        <fullName evidence="1 2">Uncharacterized protein</fullName>
    </submittedName>
</protein>
<dbReference type="KEGG" id="cqu:CpipJ_CPIJ006644"/>